<gene>
    <name evidence="7" type="primary">REX4_2</name>
    <name evidence="7" type="ORF">IWQ60_006767</name>
</gene>
<dbReference type="Gene3D" id="3.30.420.10">
    <property type="entry name" value="Ribonuclease H-like superfamily/Ribonuclease H"/>
    <property type="match status" value="1"/>
</dbReference>
<evidence type="ECO:0000313" key="7">
    <source>
        <dbReference type="EMBL" id="KAJ1921441.1"/>
    </source>
</evidence>
<comment type="function">
    <text evidence="4">Exoribonuclease involved in ribosome biosynthesis. Involved in the processing of ITS1, the internal transcribed spacer localized between the 18S and 5.8S rRNAs.</text>
</comment>
<sequence length="345" mass="37878">MNLPKPDPTPEPEEEKEEDGTDKEAEETEVTDAPARTSPESKPTPSSAKTPTVVKEEDPELASERHQHAAIAQAVLASLSDNPSLPDDLPALVASLDAEQDMQSAQSQIALRLKKKMKQKAMVEARSEVWDEENITADSTAISKPKVLAESIGEYGVPKNDAHTERALRRMRIAFTEFDQQAGTPVLAHKALKPGKFVAMDCDTISTGDDGRHPMVARVTIVNFRGHILLDTYVQPKAEVTDYRTDDHGITAAHLENAPDFETVQQEVAALLKDRVLVGHELGRQLKLFQHNHPPQLRRDTSSYRDIVALVPGETHPTLKQLAATLFGITINKKQNSTAEAATMA</sequence>
<keyword evidence="2" id="KW-0540">Nuclease</keyword>
<dbReference type="OrthoDB" id="8191639at2759"/>
<dbReference type="AlphaFoldDB" id="A0A9W8DWE0"/>
<evidence type="ECO:0000256" key="3">
    <source>
        <dbReference type="ARBA" id="ARBA00022801"/>
    </source>
</evidence>
<feature type="domain" description="Exonuclease" evidence="6">
    <location>
        <begin position="196"/>
        <end position="340"/>
    </location>
</feature>
<dbReference type="GO" id="GO:0005634">
    <property type="term" value="C:nucleus"/>
    <property type="evidence" value="ECO:0007669"/>
    <property type="project" value="TreeGrafter"/>
</dbReference>
<protein>
    <submittedName>
        <fullName evidence="7">3'-5' exonuclease</fullName>
    </submittedName>
</protein>
<evidence type="ECO:0000256" key="2">
    <source>
        <dbReference type="ARBA" id="ARBA00022722"/>
    </source>
</evidence>
<dbReference type="InterPro" id="IPR012337">
    <property type="entry name" value="RNaseH-like_sf"/>
</dbReference>
<accession>A0A9W8DWE0</accession>
<dbReference type="PANTHER" id="PTHR12801">
    <property type="entry name" value="RNA EXONUCLEASE REXO1 / RECO3 FAMILY MEMBER-RELATED"/>
    <property type="match status" value="1"/>
</dbReference>
<name>A0A9W8DWE0_9FUNG</name>
<organism evidence="7 8">
    <name type="scientific">Tieghemiomyces parasiticus</name>
    <dbReference type="NCBI Taxonomy" id="78921"/>
    <lineage>
        <taxon>Eukaryota</taxon>
        <taxon>Fungi</taxon>
        <taxon>Fungi incertae sedis</taxon>
        <taxon>Zoopagomycota</taxon>
        <taxon>Kickxellomycotina</taxon>
        <taxon>Dimargaritomycetes</taxon>
        <taxon>Dimargaritales</taxon>
        <taxon>Dimargaritaceae</taxon>
        <taxon>Tieghemiomyces</taxon>
    </lineage>
</organism>
<dbReference type="Proteomes" id="UP001150569">
    <property type="component" value="Unassembled WGS sequence"/>
</dbReference>
<evidence type="ECO:0000313" key="8">
    <source>
        <dbReference type="Proteomes" id="UP001150569"/>
    </source>
</evidence>
<evidence type="ECO:0000256" key="5">
    <source>
        <dbReference type="SAM" id="MobiDB-lite"/>
    </source>
</evidence>
<dbReference type="Pfam" id="PF00929">
    <property type="entry name" value="RNase_T"/>
    <property type="match status" value="1"/>
</dbReference>
<dbReference type="PANTHER" id="PTHR12801:SF45">
    <property type="entry name" value="RNA EXONUCLEASE 4"/>
    <property type="match status" value="1"/>
</dbReference>
<evidence type="ECO:0000259" key="6">
    <source>
        <dbReference type="SMART" id="SM00479"/>
    </source>
</evidence>
<dbReference type="SUPFAM" id="SSF53098">
    <property type="entry name" value="Ribonuclease H-like"/>
    <property type="match status" value="1"/>
</dbReference>
<dbReference type="GO" id="GO:0006364">
    <property type="term" value="P:rRNA processing"/>
    <property type="evidence" value="ECO:0007669"/>
    <property type="project" value="UniProtKB-KW"/>
</dbReference>
<feature type="compositionally biased region" description="Acidic residues" evidence="5">
    <location>
        <begin position="10"/>
        <end position="30"/>
    </location>
</feature>
<feature type="region of interest" description="Disordered" evidence="5">
    <location>
        <begin position="1"/>
        <end position="67"/>
    </location>
</feature>
<keyword evidence="3" id="KW-0378">Hydrolase</keyword>
<keyword evidence="1" id="KW-0698">rRNA processing</keyword>
<feature type="non-terminal residue" evidence="7">
    <location>
        <position position="1"/>
    </location>
</feature>
<feature type="compositionally biased region" description="Polar residues" evidence="5">
    <location>
        <begin position="38"/>
        <end position="50"/>
    </location>
</feature>
<dbReference type="InterPro" id="IPR013520">
    <property type="entry name" value="Ribonucl_H"/>
</dbReference>
<keyword evidence="8" id="KW-1185">Reference proteome</keyword>
<dbReference type="EMBL" id="JANBPT010000419">
    <property type="protein sequence ID" value="KAJ1921441.1"/>
    <property type="molecule type" value="Genomic_DNA"/>
</dbReference>
<keyword evidence="7" id="KW-0269">Exonuclease</keyword>
<evidence type="ECO:0000256" key="1">
    <source>
        <dbReference type="ARBA" id="ARBA00022552"/>
    </source>
</evidence>
<proteinExistence type="predicted"/>
<comment type="caution">
    <text evidence="7">The sequence shown here is derived from an EMBL/GenBank/DDBJ whole genome shotgun (WGS) entry which is preliminary data.</text>
</comment>
<dbReference type="InterPro" id="IPR047021">
    <property type="entry name" value="REXO1/3/4-like"/>
</dbReference>
<evidence type="ECO:0000256" key="4">
    <source>
        <dbReference type="ARBA" id="ARBA00025599"/>
    </source>
</evidence>
<dbReference type="GO" id="GO:0004527">
    <property type="term" value="F:exonuclease activity"/>
    <property type="evidence" value="ECO:0007669"/>
    <property type="project" value="UniProtKB-KW"/>
</dbReference>
<dbReference type="InterPro" id="IPR036397">
    <property type="entry name" value="RNaseH_sf"/>
</dbReference>
<dbReference type="GO" id="GO:0003676">
    <property type="term" value="F:nucleic acid binding"/>
    <property type="evidence" value="ECO:0007669"/>
    <property type="project" value="InterPro"/>
</dbReference>
<reference evidence="7" key="1">
    <citation type="submission" date="2022-07" db="EMBL/GenBank/DDBJ databases">
        <title>Phylogenomic reconstructions and comparative analyses of Kickxellomycotina fungi.</title>
        <authorList>
            <person name="Reynolds N.K."/>
            <person name="Stajich J.E."/>
            <person name="Barry K."/>
            <person name="Grigoriev I.V."/>
            <person name="Crous P."/>
            <person name="Smith M.E."/>
        </authorList>
    </citation>
    <scope>NUCLEOTIDE SEQUENCE</scope>
    <source>
        <strain evidence="7">RSA 861</strain>
    </source>
</reference>
<dbReference type="SMART" id="SM00479">
    <property type="entry name" value="EXOIII"/>
    <property type="match status" value="1"/>
</dbReference>